<protein>
    <submittedName>
        <fullName evidence="2">UPF0103/Mediator of ErbB2-driven cell motility (Memo-related)</fullName>
    </submittedName>
</protein>
<dbReference type="NCBIfam" id="TIGR04336">
    <property type="entry name" value="AmmeMemoSam_B"/>
    <property type="match status" value="1"/>
</dbReference>
<sequence length="421" mass="47588">MPIPLPSLTPQQQLEANAIARYPTIIREPQFNDVLYTSNDLNGISENFLRDRKDYVLRKANQTRQESAIKTRGPLRCARIAIVPHGPFASTHKMTIELYSLLNFPHTKRIFILSSYHAGGLTKIATPPTTVRGYRTILSDTPWPVDSELITAWNVSGQCQQVDVVQDRQEHGIEIPLLYLHKYFQLAMVNKNPELFPKLIPLFVGSCTPAEEESIAKDLLLPYMKDPETIIIISSDWIRWGAPEHTFYSHAALTPCPDKFNDPTELPQPWSFLGIAPAGILRATEELSKEKGDLLPCHFRAGRRDDVNPQFRQHVPNIMDSIMTEDWMLMSALTLQPDGGAIFRTVRRRLGLPSICGVHAIQAVLAAFPLAIQERRTVEGQNELIEKYSGRFAWLGHARDKTIVYADDHSLGWVCGFAILF</sequence>
<gene>
    <name evidence="2" type="ORF">AAP_01024</name>
</gene>
<dbReference type="AlphaFoldDB" id="A0A168C7P6"/>
<organism evidence="2 3">
    <name type="scientific">Ascosphaera apis ARSEF 7405</name>
    <dbReference type="NCBI Taxonomy" id="392613"/>
    <lineage>
        <taxon>Eukaryota</taxon>
        <taxon>Fungi</taxon>
        <taxon>Dikarya</taxon>
        <taxon>Ascomycota</taxon>
        <taxon>Pezizomycotina</taxon>
        <taxon>Eurotiomycetes</taxon>
        <taxon>Eurotiomycetidae</taxon>
        <taxon>Onygenales</taxon>
        <taxon>Ascosphaeraceae</taxon>
        <taxon>Ascosphaera</taxon>
    </lineage>
</organism>
<comment type="similarity">
    <text evidence="1">Belongs to the MEMO1 family.</text>
</comment>
<evidence type="ECO:0000256" key="1">
    <source>
        <dbReference type="ARBA" id="ARBA00006315"/>
    </source>
</evidence>
<name>A0A168C7P6_9EURO</name>
<dbReference type="EMBL" id="AZGZ01000003">
    <property type="protein sequence ID" value="KZZ96251.1"/>
    <property type="molecule type" value="Genomic_DNA"/>
</dbReference>
<evidence type="ECO:0000313" key="2">
    <source>
        <dbReference type="EMBL" id="KZZ96251.1"/>
    </source>
</evidence>
<dbReference type="VEuPathDB" id="FungiDB:AAP_01024"/>
<keyword evidence="3" id="KW-1185">Reference proteome</keyword>
<reference evidence="2 3" key="1">
    <citation type="journal article" date="2016" name="Genome Biol. Evol.">
        <title>Divergent and convergent evolution of fungal pathogenicity.</title>
        <authorList>
            <person name="Shang Y."/>
            <person name="Xiao G."/>
            <person name="Zheng P."/>
            <person name="Cen K."/>
            <person name="Zhan S."/>
            <person name="Wang C."/>
        </authorList>
    </citation>
    <scope>NUCLEOTIDE SEQUENCE [LARGE SCALE GENOMIC DNA]</scope>
    <source>
        <strain evidence="2 3">ARSEF 7405</strain>
    </source>
</reference>
<dbReference type="Proteomes" id="UP000242877">
    <property type="component" value="Unassembled WGS sequence"/>
</dbReference>
<dbReference type="Pfam" id="PF01875">
    <property type="entry name" value="Memo"/>
    <property type="match status" value="1"/>
</dbReference>
<proteinExistence type="inferred from homology"/>
<accession>A0A168C7P6</accession>
<dbReference type="InterPro" id="IPR002737">
    <property type="entry name" value="MEMO1_fam"/>
</dbReference>
<comment type="caution">
    <text evidence="2">The sequence shown here is derived from an EMBL/GenBank/DDBJ whole genome shotgun (WGS) entry which is preliminary data.</text>
</comment>
<dbReference type="PANTHER" id="PTHR11060:SF0">
    <property type="entry name" value="PROTEIN MEMO1"/>
    <property type="match status" value="1"/>
</dbReference>
<dbReference type="Gene3D" id="3.40.830.10">
    <property type="entry name" value="LigB-like"/>
    <property type="match status" value="1"/>
</dbReference>
<evidence type="ECO:0000313" key="3">
    <source>
        <dbReference type="Proteomes" id="UP000242877"/>
    </source>
</evidence>
<dbReference type="OrthoDB" id="417112at2759"/>
<dbReference type="PANTHER" id="PTHR11060">
    <property type="entry name" value="PROTEIN MEMO1"/>
    <property type="match status" value="1"/>
</dbReference>